<keyword evidence="6 10" id="KW-0547">Nucleotide-binding</keyword>
<dbReference type="Proteomes" id="UP000094622">
    <property type="component" value="Unassembled WGS sequence"/>
</dbReference>
<dbReference type="GO" id="GO:0052381">
    <property type="term" value="F:tRNA dimethylallyltransferase activity"/>
    <property type="evidence" value="ECO:0007669"/>
    <property type="project" value="UniProtKB-UniRule"/>
</dbReference>
<dbReference type="PANTHER" id="PTHR11088:SF60">
    <property type="entry name" value="TRNA DIMETHYLALLYLTRANSFERASE"/>
    <property type="match status" value="1"/>
</dbReference>
<evidence type="ECO:0000256" key="13">
    <source>
        <dbReference type="RuleBase" id="RU003785"/>
    </source>
</evidence>
<dbReference type="GO" id="GO:0006400">
    <property type="term" value="P:tRNA modification"/>
    <property type="evidence" value="ECO:0007669"/>
    <property type="project" value="TreeGrafter"/>
</dbReference>
<evidence type="ECO:0000256" key="5">
    <source>
        <dbReference type="ARBA" id="ARBA00022694"/>
    </source>
</evidence>
<keyword evidence="8 10" id="KW-0460">Magnesium</keyword>
<comment type="caution">
    <text evidence="14">The sequence shown here is derived from an EMBL/GenBank/DDBJ whole genome shotgun (WGS) entry which is preliminary data.</text>
</comment>
<evidence type="ECO:0000256" key="11">
    <source>
        <dbReference type="RuleBase" id="RU003783"/>
    </source>
</evidence>
<feature type="binding site" evidence="10">
    <location>
        <begin position="16"/>
        <end position="23"/>
    </location>
    <ligand>
        <name>ATP</name>
        <dbReference type="ChEBI" id="CHEBI:30616"/>
    </ligand>
</feature>
<keyword evidence="5 10" id="KW-0819">tRNA processing</keyword>
<protein>
    <recommendedName>
        <fullName evidence="10">tRNA dimethylallyltransferase</fullName>
        <ecNumber evidence="10">2.5.1.75</ecNumber>
    </recommendedName>
    <alternativeName>
        <fullName evidence="10">Dimethylallyl diphosphate:tRNA dimethylallyltransferase</fullName>
        <shortName evidence="10">DMAPP:tRNA dimethylallyltransferase</shortName>
        <shortName evidence="10">DMATase</shortName>
    </alternativeName>
    <alternativeName>
        <fullName evidence="10">Isopentenyl-diphosphate:tRNA isopentenyltransferase</fullName>
        <shortName evidence="10">IPP transferase</shortName>
        <shortName evidence="10">IPPT</shortName>
        <shortName evidence="10">IPTase</shortName>
    </alternativeName>
</protein>
<accession>A0A1E3H5E0</accession>
<comment type="cofactor">
    <cofactor evidence="1 10">
        <name>Mg(2+)</name>
        <dbReference type="ChEBI" id="CHEBI:18420"/>
    </cofactor>
</comment>
<feature type="site" description="Interaction with substrate tRNA" evidence="10">
    <location>
        <position position="107"/>
    </location>
</feature>
<dbReference type="InterPro" id="IPR039657">
    <property type="entry name" value="Dimethylallyltransferase"/>
</dbReference>
<keyword evidence="15" id="KW-1185">Reference proteome</keyword>
<evidence type="ECO:0000313" key="15">
    <source>
        <dbReference type="Proteomes" id="UP000094622"/>
    </source>
</evidence>
<dbReference type="AlphaFoldDB" id="A0A1E3H5E0"/>
<dbReference type="OrthoDB" id="9776390at2"/>
<name>A0A1E3H5E0_9HYPH</name>
<evidence type="ECO:0000256" key="8">
    <source>
        <dbReference type="ARBA" id="ARBA00022842"/>
    </source>
</evidence>
<evidence type="ECO:0000256" key="2">
    <source>
        <dbReference type="ARBA" id="ARBA00003213"/>
    </source>
</evidence>
<comment type="catalytic activity">
    <reaction evidence="9 10 11">
        <text>adenosine(37) in tRNA + dimethylallyl diphosphate = N(6)-dimethylallyladenosine(37) in tRNA + diphosphate</text>
        <dbReference type="Rhea" id="RHEA:26482"/>
        <dbReference type="Rhea" id="RHEA-COMP:10162"/>
        <dbReference type="Rhea" id="RHEA-COMP:10375"/>
        <dbReference type="ChEBI" id="CHEBI:33019"/>
        <dbReference type="ChEBI" id="CHEBI:57623"/>
        <dbReference type="ChEBI" id="CHEBI:74411"/>
        <dbReference type="ChEBI" id="CHEBI:74415"/>
        <dbReference type="EC" id="2.5.1.75"/>
    </reaction>
</comment>
<dbReference type="Gene3D" id="1.10.20.140">
    <property type="match status" value="1"/>
</dbReference>
<proteinExistence type="inferred from homology"/>
<reference evidence="14 15" key="1">
    <citation type="submission" date="2016-07" db="EMBL/GenBank/DDBJ databases">
        <title>Draft Genome Sequence of Methylobrevis pamukkalensis PK2.</title>
        <authorList>
            <person name="Vasilenko O.V."/>
            <person name="Doronina N.V."/>
            <person name="Shmareva M.N."/>
            <person name="Tarlachkov S.V."/>
            <person name="Mustakhimov I."/>
            <person name="Trotsenko Y.A."/>
        </authorList>
    </citation>
    <scope>NUCLEOTIDE SEQUENCE [LARGE SCALE GENOMIC DNA]</scope>
    <source>
        <strain evidence="14 15">PK2</strain>
    </source>
</reference>
<dbReference type="InterPro" id="IPR027417">
    <property type="entry name" value="P-loop_NTPase"/>
</dbReference>
<dbReference type="Pfam" id="PF01715">
    <property type="entry name" value="IPPT"/>
    <property type="match status" value="1"/>
</dbReference>
<keyword evidence="4 10" id="KW-0808">Transferase</keyword>
<feature type="site" description="Interaction with substrate tRNA" evidence="10">
    <location>
        <position position="129"/>
    </location>
</feature>
<dbReference type="NCBIfam" id="TIGR00174">
    <property type="entry name" value="miaA"/>
    <property type="match status" value="1"/>
</dbReference>
<dbReference type="HAMAP" id="MF_00185">
    <property type="entry name" value="IPP_trans"/>
    <property type="match status" value="1"/>
</dbReference>
<gene>
    <name evidence="10 14" type="primary">miaA</name>
    <name evidence="14" type="ORF">A6302_01952</name>
</gene>
<comment type="caution">
    <text evidence="10">Lacks conserved residue(s) required for the propagation of feature annotation.</text>
</comment>
<evidence type="ECO:0000256" key="10">
    <source>
        <dbReference type="HAMAP-Rule" id="MF_00185"/>
    </source>
</evidence>
<dbReference type="InterPro" id="IPR018022">
    <property type="entry name" value="IPT"/>
</dbReference>
<keyword evidence="7 10" id="KW-0067">ATP-binding</keyword>
<comment type="similarity">
    <text evidence="3 10 13">Belongs to the IPP transferase family.</text>
</comment>
<evidence type="ECO:0000313" key="14">
    <source>
        <dbReference type="EMBL" id="ODN70731.1"/>
    </source>
</evidence>
<dbReference type="PATRIC" id="fig|1439726.3.peg.2066"/>
<comment type="subunit">
    <text evidence="10">Monomer.</text>
</comment>
<dbReference type="EC" id="2.5.1.75" evidence="10"/>
<evidence type="ECO:0000256" key="9">
    <source>
        <dbReference type="ARBA" id="ARBA00049563"/>
    </source>
</evidence>
<evidence type="ECO:0000256" key="1">
    <source>
        <dbReference type="ARBA" id="ARBA00001946"/>
    </source>
</evidence>
<evidence type="ECO:0000256" key="7">
    <source>
        <dbReference type="ARBA" id="ARBA00022840"/>
    </source>
</evidence>
<comment type="function">
    <text evidence="2 10 12">Catalyzes the transfer of a dimethylallyl group onto the adenine at position 37 in tRNAs that read codons beginning with uridine, leading to the formation of N6-(dimethylallyl)adenosine (i(6)A).</text>
</comment>
<feature type="binding site" evidence="10">
    <location>
        <begin position="18"/>
        <end position="23"/>
    </location>
    <ligand>
        <name>substrate</name>
    </ligand>
</feature>
<organism evidence="14 15">
    <name type="scientific">Methylobrevis pamukkalensis</name>
    <dbReference type="NCBI Taxonomy" id="1439726"/>
    <lineage>
        <taxon>Bacteria</taxon>
        <taxon>Pseudomonadati</taxon>
        <taxon>Pseudomonadota</taxon>
        <taxon>Alphaproteobacteria</taxon>
        <taxon>Hyphomicrobiales</taxon>
        <taxon>Pleomorphomonadaceae</taxon>
        <taxon>Methylobrevis</taxon>
    </lineage>
</organism>
<evidence type="ECO:0000256" key="3">
    <source>
        <dbReference type="ARBA" id="ARBA00005842"/>
    </source>
</evidence>
<dbReference type="SUPFAM" id="SSF52540">
    <property type="entry name" value="P-loop containing nucleoside triphosphate hydrolases"/>
    <property type="match status" value="2"/>
</dbReference>
<dbReference type="PANTHER" id="PTHR11088">
    <property type="entry name" value="TRNA DIMETHYLALLYLTRANSFERASE"/>
    <property type="match status" value="1"/>
</dbReference>
<evidence type="ECO:0000256" key="12">
    <source>
        <dbReference type="RuleBase" id="RU003784"/>
    </source>
</evidence>
<dbReference type="GO" id="GO:0005524">
    <property type="term" value="F:ATP binding"/>
    <property type="evidence" value="ECO:0007669"/>
    <property type="project" value="UniProtKB-UniRule"/>
</dbReference>
<evidence type="ECO:0000256" key="6">
    <source>
        <dbReference type="ARBA" id="ARBA00022741"/>
    </source>
</evidence>
<evidence type="ECO:0000256" key="4">
    <source>
        <dbReference type="ARBA" id="ARBA00022679"/>
    </source>
</evidence>
<dbReference type="Gene3D" id="3.40.50.300">
    <property type="entry name" value="P-loop containing nucleotide triphosphate hydrolases"/>
    <property type="match status" value="1"/>
</dbReference>
<dbReference type="EMBL" id="MCRJ01000041">
    <property type="protein sequence ID" value="ODN70731.1"/>
    <property type="molecule type" value="Genomic_DNA"/>
</dbReference>
<feature type="region of interest" description="Interaction with substrate tRNA" evidence="10">
    <location>
        <begin position="165"/>
        <end position="169"/>
    </location>
</feature>
<sequence>MEAMAGELPDAILIAGPTASGKTALAVRLARALGGEIVNADAMQVYAELSVLTARPLPEETGGVAHHLFGHVPVAEAYTVARWLADAVAAIEAIRRRGAVPIVTGGTGLYFTALTAGLSPVPAIDPAIREAWRARAASAQAGELHDELARRDPAMAERLRPADSQRILRALEVMDSTGRSLHAWQQVPGEPPLAPGSWRGHVLAPQRAWLHGRIARRFEAMVETGGLEEAARVDSLGLDPALPAMKAIGVPEMVAAARGERDLAAAVEAAVTATRRYARRQETWFRNQFGTWRRHDPQRIEADEAAFLASFML</sequence>